<dbReference type="EMBL" id="LAZR01007624">
    <property type="protein sequence ID" value="KKM84046.1"/>
    <property type="molecule type" value="Genomic_DNA"/>
</dbReference>
<dbReference type="AlphaFoldDB" id="A0A0F9L9J6"/>
<comment type="caution">
    <text evidence="1">The sequence shown here is derived from an EMBL/GenBank/DDBJ whole genome shotgun (WGS) entry which is preliminary data.</text>
</comment>
<protein>
    <recommendedName>
        <fullName evidence="2">CRISPR-associated RAMP protein</fullName>
    </recommendedName>
</protein>
<gene>
    <name evidence="1" type="ORF">LCGC14_1303210</name>
</gene>
<evidence type="ECO:0000313" key="1">
    <source>
        <dbReference type="EMBL" id="KKM84046.1"/>
    </source>
</evidence>
<name>A0A0F9L9J6_9ZZZZ</name>
<reference evidence="1" key="1">
    <citation type="journal article" date="2015" name="Nature">
        <title>Complex archaea that bridge the gap between prokaryotes and eukaryotes.</title>
        <authorList>
            <person name="Spang A."/>
            <person name="Saw J.H."/>
            <person name="Jorgensen S.L."/>
            <person name="Zaremba-Niedzwiedzka K."/>
            <person name="Martijn J."/>
            <person name="Lind A.E."/>
            <person name="van Eijk R."/>
            <person name="Schleper C."/>
            <person name="Guy L."/>
            <person name="Ettema T.J."/>
        </authorList>
    </citation>
    <scope>NUCLEOTIDE SEQUENCE</scope>
</reference>
<proteinExistence type="predicted"/>
<evidence type="ECO:0008006" key="2">
    <source>
        <dbReference type="Google" id="ProtNLM"/>
    </source>
</evidence>
<accession>A0A0F9L9J6</accession>
<organism evidence="1">
    <name type="scientific">marine sediment metagenome</name>
    <dbReference type="NCBI Taxonomy" id="412755"/>
    <lineage>
        <taxon>unclassified sequences</taxon>
        <taxon>metagenomes</taxon>
        <taxon>ecological metagenomes</taxon>
    </lineage>
</organism>
<sequence length="192" mass="21661">MQLHGKISIVGKRPLMFHRFSVDAIPLEKKEKSGVAGNDPEEWKKTVLVTKERQLYIEDSYIFGCLRDAGKHTKVGRGTLQSKIASTLVVMEEQILLDRYLPTENELTTDKTHLVYLDIRGVKNPVSRARNVRYRIATRPGWKATFNIEWDGTVVNRTQMKSVLNDAGALCGLGDGRSIGNGRFEVEEFLVA</sequence>